<evidence type="ECO:0000256" key="2">
    <source>
        <dbReference type="ARBA" id="ARBA00022801"/>
    </source>
</evidence>
<evidence type="ECO:0000256" key="3">
    <source>
        <dbReference type="RuleBase" id="RU361235"/>
    </source>
</evidence>
<dbReference type="AlphaFoldDB" id="A0A2A5RV04"/>
<comment type="caution">
    <text evidence="5">The sequence shown here is derived from an EMBL/GenBank/DDBJ whole genome shotgun (WGS) entry which is preliminary data.</text>
</comment>
<evidence type="ECO:0000259" key="4">
    <source>
        <dbReference type="Pfam" id="PF00135"/>
    </source>
</evidence>
<dbReference type="PROSITE" id="PS51257">
    <property type="entry name" value="PROKAR_LIPOPROTEIN"/>
    <property type="match status" value="1"/>
</dbReference>
<accession>A0A2A5RV04</accession>
<reference evidence="5 6" key="1">
    <citation type="submission" date="2014-12" db="EMBL/GenBank/DDBJ databases">
        <title>Draft genome sequences of 10 type strains of Lactococcus.</title>
        <authorList>
            <person name="Sun Z."/>
            <person name="Zhong Z."/>
            <person name="Liu W."/>
            <person name="Zhang W."/>
            <person name="Zhang H."/>
        </authorList>
    </citation>
    <scope>NUCLEOTIDE SEQUENCE [LARGE SCALE GENOMIC DNA]</scope>
    <source>
        <strain evidence="5 6">DSM 6634</strain>
    </source>
</reference>
<dbReference type="EMBL" id="JXJW01000023">
    <property type="protein sequence ID" value="PCS05043.1"/>
    <property type="molecule type" value="Genomic_DNA"/>
</dbReference>
<dbReference type="PANTHER" id="PTHR11559">
    <property type="entry name" value="CARBOXYLESTERASE"/>
    <property type="match status" value="1"/>
</dbReference>
<dbReference type="SUPFAM" id="SSF53474">
    <property type="entry name" value="alpha/beta-Hydrolases"/>
    <property type="match status" value="1"/>
</dbReference>
<dbReference type="Gene3D" id="3.40.50.1820">
    <property type="entry name" value="alpha/beta hydrolase"/>
    <property type="match status" value="1"/>
</dbReference>
<dbReference type="RefSeq" id="WP_096815258.1">
    <property type="nucleotide sequence ID" value="NZ_JXJW01000023.1"/>
</dbReference>
<dbReference type="InterPro" id="IPR019826">
    <property type="entry name" value="Carboxylesterase_B_AS"/>
</dbReference>
<organism evidence="5 6">
    <name type="scientific">Pseudolactococcus piscium</name>
    <dbReference type="NCBI Taxonomy" id="1364"/>
    <lineage>
        <taxon>Bacteria</taxon>
        <taxon>Bacillati</taxon>
        <taxon>Bacillota</taxon>
        <taxon>Bacilli</taxon>
        <taxon>Lactobacillales</taxon>
        <taxon>Streptococcaceae</taxon>
        <taxon>Pseudolactococcus</taxon>
    </lineage>
</organism>
<dbReference type="InterPro" id="IPR050309">
    <property type="entry name" value="Type-B_Carboxylest/Lipase"/>
</dbReference>
<evidence type="ECO:0000313" key="5">
    <source>
        <dbReference type="EMBL" id="PCS05043.1"/>
    </source>
</evidence>
<comment type="similarity">
    <text evidence="1 3">Belongs to the type-B carboxylesterase/lipase family.</text>
</comment>
<proteinExistence type="inferred from homology"/>
<evidence type="ECO:0000256" key="1">
    <source>
        <dbReference type="ARBA" id="ARBA00005964"/>
    </source>
</evidence>
<dbReference type="GO" id="GO:0016787">
    <property type="term" value="F:hydrolase activity"/>
    <property type="evidence" value="ECO:0007669"/>
    <property type="project" value="UniProtKB-KW"/>
</dbReference>
<keyword evidence="2 3" id="KW-0378">Hydrolase</keyword>
<gene>
    <name evidence="5" type="ORF">RU86_GL001312</name>
</gene>
<sequence length="575" mass="63457">MKKGYGIALSILLGIVLVGCSSTTHQSKKMIENNGQHSTEKKVSSLRDTQFGKVQGVSDKDTLSWLGVPYGEETSGVNRWQAPKSPKKWDQVLETKKAGSLALQASANGTIGSENALNLDIYRPKNDKKKLPVIVYIHGGNNQTGNAQEISGKSFVSTHDAIVVSVNYRLGVLGFNPLAALKTGSDEEKSGNFGLLDIAFSLDWIKNNIEHFGGQKDNITVAGFSAGGRDVMAMLVSPLFKDKFQRAISFSGGMTIADEGKSQQVFAKALAPLVIEDKVKDSQASAIDWLLSDDAAVKPYLLTLDSKRLAPLMGNAGIRMEVFPHLYNDGVVIPKKGFDATSFNDVPLLMLTGEQEFSLFGMFDPYFSATVANNTINTDEKVRNAFGFVNKYGGQLYSLFNVNDSARKLAGHYHSPIYNMEIQFGSDPNMIDKPMKNLASFHGVFVPLLDSQNQNYAKFVGKSYDSKGAKAMQVAYQDYLYGFILKGNPNQKSLPKWTAWTQDNQKNLFLDADLQTYTAKMKEKGYIYQDVLANMSQDTTISADQKAELIKTVLNGRWFSHELDLKYDNVSDFNK</sequence>
<protein>
    <recommendedName>
        <fullName evidence="3">Carboxylic ester hydrolase</fullName>
        <ecNumber evidence="3">3.1.1.-</ecNumber>
    </recommendedName>
</protein>
<dbReference type="Pfam" id="PF00135">
    <property type="entry name" value="COesterase"/>
    <property type="match status" value="1"/>
</dbReference>
<name>A0A2A5RV04_9LACT</name>
<dbReference type="Proteomes" id="UP000218282">
    <property type="component" value="Unassembled WGS sequence"/>
</dbReference>
<evidence type="ECO:0000313" key="6">
    <source>
        <dbReference type="Proteomes" id="UP000218282"/>
    </source>
</evidence>
<keyword evidence="6" id="KW-1185">Reference proteome</keyword>
<dbReference type="EC" id="3.1.1.-" evidence="3"/>
<dbReference type="InterPro" id="IPR002018">
    <property type="entry name" value="CarbesteraseB"/>
</dbReference>
<feature type="domain" description="Carboxylesterase type B" evidence="4">
    <location>
        <begin position="47"/>
        <end position="377"/>
    </location>
</feature>
<dbReference type="PROSITE" id="PS00122">
    <property type="entry name" value="CARBOXYLESTERASE_B_1"/>
    <property type="match status" value="1"/>
</dbReference>
<dbReference type="InterPro" id="IPR029058">
    <property type="entry name" value="AB_hydrolase_fold"/>
</dbReference>